<keyword evidence="2" id="KW-0472">Membrane</keyword>
<dbReference type="Proteomes" id="UP001596989">
    <property type="component" value="Unassembled WGS sequence"/>
</dbReference>
<gene>
    <name evidence="4" type="ORF">ACFQ2I_17765</name>
</gene>
<dbReference type="Gene3D" id="1.20.120.1220">
    <property type="match status" value="1"/>
</dbReference>
<dbReference type="PANTHER" id="PTHR30487">
    <property type="entry name" value="TYPE 4 PREPILIN-LIKE PROTEINS LEADER PEPTIDE-PROCESSING ENZYME"/>
    <property type="match status" value="1"/>
</dbReference>
<evidence type="ECO:0000313" key="4">
    <source>
        <dbReference type="EMBL" id="MFD0961200.1"/>
    </source>
</evidence>
<evidence type="ECO:0000256" key="1">
    <source>
        <dbReference type="ARBA" id="ARBA00005801"/>
    </source>
</evidence>
<dbReference type="RefSeq" id="WP_377566535.1">
    <property type="nucleotide sequence ID" value="NZ_JBHTJZ010000033.1"/>
</dbReference>
<feature type="transmembrane region" description="Helical" evidence="2">
    <location>
        <begin position="93"/>
        <end position="114"/>
    </location>
</feature>
<dbReference type="InterPro" id="IPR000045">
    <property type="entry name" value="Prepilin_IV_endopep_pep"/>
</dbReference>
<keyword evidence="2" id="KW-1133">Transmembrane helix</keyword>
<proteinExistence type="inferred from homology"/>
<protein>
    <submittedName>
        <fullName evidence="4">Prepilin peptidase</fullName>
    </submittedName>
</protein>
<comment type="caution">
    <text evidence="4">The sequence shown here is derived from an EMBL/GenBank/DDBJ whole genome shotgun (WGS) entry which is preliminary data.</text>
</comment>
<feature type="domain" description="Prepilin type IV endopeptidase peptidase" evidence="3">
    <location>
        <begin position="7"/>
        <end position="109"/>
    </location>
</feature>
<accession>A0ABW3HUM4</accession>
<feature type="transmembrane region" description="Helical" evidence="2">
    <location>
        <begin position="25"/>
        <end position="43"/>
    </location>
</feature>
<dbReference type="InterPro" id="IPR050882">
    <property type="entry name" value="Prepilin_peptidase/N-MTase"/>
</dbReference>
<feature type="transmembrane region" description="Helical" evidence="2">
    <location>
        <begin position="55"/>
        <end position="73"/>
    </location>
</feature>
<name>A0ABW3HUM4_9BACL</name>
<sequence>MMLSGLATAILLAAAFLTDVRWQRIPNALTGGFFLGGCLYGLLSGGWQQLMDSMLGAAAGFVPLLLLYGLKSIGAGDVKLFGAAGAWLGIGNVLQLMLFSMLFGGLIGLALLALRRTLPGSRRTYHSSFPFMLAVAPAAIVLWVM</sequence>
<reference evidence="5" key="1">
    <citation type="journal article" date="2019" name="Int. J. Syst. Evol. Microbiol.">
        <title>The Global Catalogue of Microorganisms (GCM) 10K type strain sequencing project: providing services to taxonomists for standard genome sequencing and annotation.</title>
        <authorList>
            <consortium name="The Broad Institute Genomics Platform"/>
            <consortium name="The Broad Institute Genome Sequencing Center for Infectious Disease"/>
            <person name="Wu L."/>
            <person name="Ma J."/>
        </authorList>
    </citation>
    <scope>NUCLEOTIDE SEQUENCE [LARGE SCALE GENOMIC DNA]</scope>
    <source>
        <strain evidence="5">CCUG 59129</strain>
    </source>
</reference>
<feature type="transmembrane region" description="Helical" evidence="2">
    <location>
        <begin position="126"/>
        <end position="144"/>
    </location>
</feature>
<evidence type="ECO:0000256" key="2">
    <source>
        <dbReference type="SAM" id="Phobius"/>
    </source>
</evidence>
<dbReference type="PANTHER" id="PTHR30487:SF0">
    <property type="entry name" value="PREPILIN LEADER PEPTIDASE_N-METHYLTRANSFERASE-RELATED"/>
    <property type="match status" value="1"/>
</dbReference>
<comment type="similarity">
    <text evidence="1">Belongs to the peptidase A24 family.</text>
</comment>
<dbReference type="EMBL" id="JBHTJZ010000033">
    <property type="protein sequence ID" value="MFD0961200.1"/>
    <property type="molecule type" value="Genomic_DNA"/>
</dbReference>
<keyword evidence="5" id="KW-1185">Reference proteome</keyword>
<organism evidence="4 5">
    <name type="scientific">Paenibacillus chungangensis</name>
    <dbReference type="NCBI Taxonomy" id="696535"/>
    <lineage>
        <taxon>Bacteria</taxon>
        <taxon>Bacillati</taxon>
        <taxon>Bacillota</taxon>
        <taxon>Bacilli</taxon>
        <taxon>Bacillales</taxon>
        <taxon>Paenibacillaceae</taxon>
        <taxon>Paenibacillus</taxon>
    </lineage>
</organism>
<dbReference type="Pfam" id="PF01478">
    <property type="entry name" value="Peptidase_A24"/>
    <property type="match status" value="1"/>
</dbReference>
<evidence type="ECO:0000313" key="5">
    <source>
        <dbReference type="Proteomes" id="UP001596989"/>
    </source>
</evidence>
<keyword evidence="2" id="KW-0812">Transmembrane</keyword>
<evidence type="ECO:0000259" key="3">
    <source>
        <dbReference type="Pfam" id="PF01478"/>
    </source>
</evidence>